<evidence type="ECO:0000313" key="2">
    <source>
        <dbReference type="Proteomes" id="UP000315540"/>
    </source>
</evidence>
<name>A0A504JDS8_9FLAO</name>
<dbReference type="OrthoDB" id="1524444at2"/>
<dbReference type="RefSeq" id="WP_140589076.1">
    <property type="nucleotide sequence ID" value="NZ_VFWZ01000001.1"/>
</dbReference>
<reference evidence="1 2" key="1">
    <citation type="submission" date="2019-06" db="EMBL/GenBank/DDBJ databases">
        <authorList>
            <person name="Meng X."/>
        </authorList>
    </citation>
    <scope>NUCLEOTIDE SEQUENCE [LARGE SCALE GENOMIC DNA]</scope>
    <source>
        <strain evidence="1 2">M625</strain>
    </source>
</reference>
<evidence type="ECO:0008006" key="3">
    <source>
        <dbReference type="Google" id="ProtNLM"/>
    </source>
</evidence>
<dbReference type="Gene3D" id="1.20.5.320">
    <property type="entry name" value="6-Phosphogluconate Dehydrogenase, domain 3"/>
    <property type="match status" value="1"/>
</dbReference>
<evidence type="ECO:0000313" key="1">
    <source>
        <dbReference type="EMBL" id="TPN88977.1"/>
    </source>
</evidence>
<comment type="caution">
    <text evidence="1">The sequence shown here is derived from an EMBL/GenBank/DDBJ whole genome shotgun (WGS) entry which is preliminary data.</text>
</comment>
<protein>
    <recommendedName>
        <fullName evidence="3">Collagen-like protein</fullName>
    </recommendedName>
</protein>
<dbReference type="AlphaFoldDB" id="A0A504JDS8"/>
<dbReference type="EMBL" id="VFWZ01000001">
    <property type="protein sequence ID" value="TPN88977.1"/>
    <property type="molecule type" value="Genomic_DNA"/>
</dbReference>
<sequence>MKKIFTLLLVLAAISISCEGDQGPPGPEGIPGLDGAPGEDGGLLLAANFITDPIDFVSTNGLDAAIDFPIPDNINVEEGDVPFVFILDPIASQANGADVWEPLPRVFSLAGAGFTQYRNNFIFDQATGIFDIEIILEADDFTQLGIEFTDDQVFRVIITPGEFAQNTDIDVTNFNELSKALHLVTP</sequence>
<keyword evidence="2" id="KW-1185">Reference proteome</keyword>
<proteinExistence type="predicted"/>
<organism evidence="1 2">
    <name type="scientific">Aquimarina algicola</name>
    <dbReference type="NCBI Taxonomy" id="2589995"/>
    <lineage>
        <taxon>Bacteria</taxon>
        <taxon>Pseudomonadati</taxon>
        <taxon>Bacteroidota</taxon>
        <taxon>Flavobacteriia</taxon>
        <taxon>Flavobacteriales</taxon>
        <taxon>Flavobacteriaceae</taxon>
        <taxon>Aquimarina</taxon>
    </lineage>
</organism>
<dbReference type="Proteomes" id="UP000315540">
    <property type="component" value="Unassembled WGS sequence"/>
</dbReference>
<accession>A0A504JDS8</accession>
<dbReference type="PROSITE" id="PS51257">
    <property type="entry name" value="PROKAR_LIPOPROTEIN"/>
    <property type="match status" value="1"/>
</dbReference>
<gene>
    <name evidence="1" type="ORF">FHK87_01795</name>
</gene>